<name>A0A1F5YGF2_9BACT</name>
<evidence type="ECO:0000313" key="2">
    <source>
        <dbReference type="Proteomes" id="UP000178230"/>
    </source>
</evidence>
<gene>
    <name evidence="1" type="ORF">A2Y99_04595</name>
</gene>
<comment type="caution">
    <text evidence="1">The sequence shown here is derived from an EMBL/GenBank/DDBJ whole genome shotgun (WGS) entry which is preliminary data.</text>
</comment>
<dbReference type="AlphaFoldDB" id="A0A1F5YGF2"/>
<accession>A0A1F5YGF2</accession>
<reference evidence="1 2" key="1">
    <citation type="journal article" date="2016" name="Nat. Commun.">
        <title>Thousands of microbial genomes shed light on interconnected biogeochemical processes in an aquifer system.</title>
        <authorList>
            <person name="Anantharaman K."/>
            <person name="Brown C.T."/>
            <person name="Hug L.A."/>
            <person name="Sharon I."/>
            <person name="Castelle C.J."/>
            <person name="Probst A.J."/>
            <person name="Thomas B.C."/>
            <person name="Singh A."/>
            <person name="Wilkins M.J."/>
            <person name="Karaoz U."/>
            <person name="Brodie E.L."/>
            <person name="Williams K.H."/>
            <person name="Hubbard S.S."/>
            <person name="Banfield J.F."/>
        </authorList>
    </citation>
    <scope>NUCLEOTIDE SEQUENCE [LARGE SCALE GENOMIC DNA]</scope>
</reference>
<sequence>MLSPPFKDIPILLWFVYKSRLDGYIPEKLVSNQSIFSIFARFNISLIEYRYIFNCYINPPTRKSDGLLTR</sequence>
<dbReference type="Proteomes" id="UP000178230">
    <property type="component" value="Unassembled WGS sequence"/>
</dbReference>
<dbReference type="EMBL" id="MFIY01000065">
    <property type="protein sequence ID" value="OGF99229.1"/>
    <property type="molecule type" value="Genomic_DNA"/>
</dbReference>
<protein>
    <submittedName>
        <fullName evidence="1">Uncharacterized protein</fullName>
    </submittedName>
</protein>
<proteinExistence type="predicted"/>
<evidence type="ECO:0000313" key="1">
    <source>
        <dbReference type="EMBL" id="OGF99229.1"/>
    </source>
</evidence>
<organism evidence="1 2">
    <name type="scientific">Candidatus Gottesmanbacteria bacterium RBG_13_37_7</name>
    <dbReference type="NCBI Taxonomy" id="1798369"/>
    <lineage>
        <taxon>Bacteria</taxon>
        <taxon>Candidatus Gottesmaniibacteriota</taxon>
    </lineage>
</organism>